<accession>A0A0N4X591</accession>
<dbReference type="PANTHER" id="PTHR24036:SF5">
    <property type="entry name" value="THROMBOMODULIN"/>
    <property type="match status" value="1"/>
</dbReference>
<dbReference type="PROSITE" id="PS51549">
    <property type="entry name" value="DM13"/>
    <property type="match status" value="1"/>
</dbReference>
<dbReference type="WBParaSite" id="HPLM_0001953301-mRNA-1">
    <property type="protein sequence ID" value="HPLM_0001953301-mRNA-1"/>
    <property type="gene ID" value="HPLM_0001953301"/>
</dbReference>
<feature type="domain" description="DM13" evidence="3">
    <location>
        <begin position="693"/>
        <end position="806"/>
    </location>
</feature>
<organism evidence="4">
    <name type="scientific">Haemonchus placei</name>
    <name type="common">Barber's pole worm</name>
    <dbReference type="NCBI Taxonomy" id="6290"/>
    <lineage>
        <taxon>Eukaryota</taxon>
        <taxon>Metazoa</taxon>
        <taxon>Ecdysozoa</taxon>
        <taxon>Nematoda</taxon>
        <taxon>Chromadorea</taxon>
        <taxon>Rhabditida</taxon>
        <taxon>Rhabditina</taxon>
        <taxon>Rhabditomorpha</taxon>
        <taxon>Strongyloidea</taxon>
        <taxon>Trichostrongylidae</taxon>
        <taxon>Haemonchus</taxon>
    </lineage>
</organism>
<evidence type="ECO:0000256" key="1">
    <source>
        <dbReference type="ARBA" id="ARBA00022737"/>
    </source>
</evidence>
<proteinExistence type="predicted"/>
<dbReference type="InterPro" id="IPR019545">
    <property type="entry name" value="DM13_domain"/>
</dbReference>
<feature type="region of interest" description="Disordered" evidence="2">
    <location>
        <begin position="34"/>
        <end position="58"/>
    </location>
</feature>
<dbReference type="AlphaFoldDB" id="A0A0N4X591"/>
<keyword evidence="1" id="KW-0677">Repeat</keyword>
<dbReference type="InterPro" id="IPR052126">
    <property type="entry name" value="Spindle_Org/Thrombomodulin"/>
</dbReference>
<sequence>LVAATSCDDVLRPAAIIPWSQYQRRLKQTEENPGPYFPEVQEKRPTVQQTQSNNRWQPMDRSSFRHRKLGEVKANTRQKPVIRAQLRHRFPTDSNPSQQNRLRYQQFLRRKEMSSSKPYQLQHLSSNVEPAKQPSQPFSAVSIPNGVPVHAGTWEDGRPHYEVPKRPQQLAAATLGAVNPPLAPLPQNNIGVQSLGTGTATEDNLVNAIFAQSKAGALNPSHSTGQVAQAAASAATQTASAAPNPLEALLSNSASLDQFTKIAENILNFGGKEGSKGLLETMTNALRGARLPLPSASFSEDGKPKPQPTIMETLINQAASALNQSIKEKDDKEKEFRMTKDKEDSLKLLENLPEEERKLLHTAITSGDLDAESLGTAIKSLVKDDTKEDSKKEKESRLLEWIRENRPTSKLPEITVSADKLPYYGKYCGSFAEQIGVTKKFKPSGAVWIADNKRFIISKFFFQPGSLLSENVTFWLGPLNKTENVLADMFPSNNGFYVRPEPIDIAAFAIDQLPPMEAKARNGLAISNLLLNGLNPIEPVSEKSKKPDGLLRARRDAFENPEAEETSTIDDRQNQVDLLVKDGVVYRNTNLSRDESQSVLHDDLISESSTETPFNTIGPAGFTILQPEDEKINYSYAQPLEWYAGFQPILLTLPEGIVAQSVHWISLRDHKRRETVASVLLPNGPAFQIPDVVQLRGLSPNGLFNISSGPIRVIDVKTIEISDFVLRTDSKAVWFMIGKDILPNTNGNIVPLYDPELKLFDCESLRDYNGETVHLRLPGNLDIKDVFWFSVFSIPDAVSFSHIYLPFNDMQLPPNLNGIPFVAILILLCFRHEISELNVTQDTTIVNCTVAISCPLYQTILTSC</sequence>
<evidence type="ECO:0000256" key="2">
    <source>
        <dbReference type="SAM" id="MobiDB-lite"/>
    </source>
</evidence>
<protein>
    <submittedName>
        <fullName evidence="4">DM13 domain-containing protein</fullName>
    </submittedName>
</protein>
<dbReference type="Pfam" id="PF10517">
    <property type="entry name" value="DM13"/>
    <property type="match status" value="1"/>
</dbReference>
<evidence type="ECO:0000313" key="4">
    <source>
        <dbReference type="WBParaSite" id="HPLM_0001953301-mRNA-1"/>
    </source>
</evidence>
<dbReference type="PANTHER" id="PTHR24036">
    <property type="entry name" value="SKELETOR-RELATED"/>
    <property type="match status" value="1"/>
</dbReference>
<feature type="compositionally biased region" description="Polar residues" evidence="2">
    <location>
        <begin position="46"/>
        <end position="56"/>
    </location>
</feature>
<name>A0A0N4X591_HAEPC</name>
<reference evidence="4" key="1">
    <citation type="submission" date="2017-02" db="UniProtKB">
        <authorList>
            <consortium name="WormBaseParasite"/>
        </authorList>
    </citation>
    <scope>IDENTIFICATION</scope>
</reference>
<evidence type="ECO:0000259" key="3">
    <source>
        <dbReference type="PROSITE" id="PS51549"/>
    </source>
</evidence>
<dbReference type="OMA" id="WETGQPH"/>
<dbReference type="SMART" id="SM00686">
    <property type="entry name" value="DM13"/>
    <property type="match status" value="1"/>
</dbReference>